<dbReference type="InterPro" id="IPR002347">
    <property type="entry name" value="SDR_fam"/>
</dbReference>
<keyword evidence="14" id="KW-1185">Reference proteome</keyword>
<dbReference type="CDD" id="cd05339">
    <property type="entry name" value="17beta-HSDXI-like_SDR_c"/>
    <property type="match status" value="1"/>
</dbReference>
<comment type="subcellular location">
    <subcellularLocation>
        <location evidence="1">Membrane</location>
        <topology evidence="1">Multi-pass membrane protein</topology>
    </subcellularLocation>
</comment>
<evidence type="ECO:0000256" key="10">
    <source>
        <dbReference type="ARBA" id="ARBA00068717"/>
    </source>
</evidence>
<dbReference type="OrthoDB" id="10253736at2759"/>
<proteinExistence type="inferred from homology"/>
<organism evidence="13 14">
    <name type="scientific">Trichonephila clavata</name>
    <name type="common">Joro spider</name>
    <name type="synonym">Nephila clavata</name>
    <dbReference type="NCBI Taxonomy" id="2740835"/>
    <lineage>
        <taxon>Eukaryota</taxon>
        <taxon>Metazoa</taxon>
        <taxon>Ecdysozoa</taxon>
        <taxon>Arthropoda</taxon>
        <taxon>Chelicerata</taxon>
        <taxon>Arachnida</taxon>
        <taxon>Araneae</taxon>
        <taxon>Araneomorphae</taxon>
        <taxon>Entelegynae</taxon>
        <taxon>Araneoidea</taxon>
        <taxon>Nephilidae</taxon>
        <taxon>Trichonephila</taxon>
    </lineage>
</organism>
<protein>
    <recommendedName>
        <fullName evidence="10">Short-chain dehydrogenase/reductase 3</fullName>
    </recommendedName>
    <alternativeName>
        <fullName evidence="11">Retinal short-chain dehydrogenase/reductase 1</fullName>
    </alternativeName>
</protein>
<comment type="function">
    <text evidence="9">Catalyzes the reduction of all-trans-retinal to all-trans-retinol in the presence of NADPH.</text>
</comment>
<dbReference type="GO" id="GO:0016020">
    <property type="term" value="C:membrane"/>
    <property type="evidence" value="ECO:0007669"/>
    <property type="project" value="UniProtKB-SubCell"/>
</dbReference>
<sequence>MVLFFVPVKFKAKDISGELVLITGAGSGIGRQMALKFAEKGCNLVLWDINIKGNDETAVMVRNKGAKAYPYEVDITDSEAVFSTSELVKKEAGTVTIAVNNAGIVIGKSILDLEEKQIRKIFEVNALAHFWVVRAFLPGMLEADKGHFVTISSLAGLGGSPKLTDYCASKFAAIGLMEALEIELHSEGRKNIHTTIICPFFISTGMFNGASAKLFSTLEPEYVAKEVVDAVLCNKALAIIPRFFHTLYILKTLMPSRSFMALHDATGGTESMSNFTGRNSKKVL</sequence>
<evidence type="ECO:0000256" key="8">
    <source>
        <dbReference type="ARBA" id="ARBA00023136"/>
    </source>
</evidence>
<dbReference type="InterPro" id="IPR036291">
    <property type="entry name" value="NAD(P)-bd_dom_sf"/>
</dbReference>
<keyword evidence="5" id="KW-1133">Transmembrane helix</keyword>
<dbReference type="PANTHER" id="PTHR24322">
    <property type="entry name" value="PKSB"/>
    <property type="match status" value="1"/>
</dbReference>
<evidence type="ECO:0000256" key="12">
    <source>
        <dbReference type="RuleBase" id="RU000363"/>
    </source>
</evidence>
<dbReference type="GO" id="GO:0005811">
    <property type="term" value="C:lipid droplet"/>
    <property type="evidence" value="ECO:0007669"/>
    <property type="project" value="TreeGrafter"/>
</dbReference>
<dbReference type="SUPFAM" id="SSF51735">
    <property type="entry name" value="NAD(P)-binding Rossmann-fold domains"/>
    <property type="match status" value="1"/>
</dbReference>
<dbReference type="GO" id="GO:0052650">
    <property type="term" value="F:all-trans-retinol dehydrogenase (NADP+) activity"/>
    <property type="evidence" value="ECO:0007669"/>
    <property type="project" value="UniProtKB-ARBA"/>
</dbReference>
<keyword evidence="8" id="KW-0472">Membrane</keyword>
<evidence type="ECO:0000256" key="6">
    <source>
        <dbReference type="ARBA" id="ARBA00023002"/>
    </source>
</evidence>
<evidence type="ECO:0000313" key="14">
    <source>
        <dbReference type="Proteomes" id="UP000887116"/>
    </source>
</evidence>
<name>A0A8X6I4F4_TRICU</name>
<keyword evidence="4" id="KW-0521">NADP</keyword>
<evidence type="ECO:0000313" key="13">
    <source>
        <dbReference type="EMBL" id="GFR34055.1"/>
    </source>
</evidence>
<evidence type="ECO:0000256" key="2">
    <source>
        <dbReference type="ARBA" id="ARBA00006484"/>
    </source>
</evidence>
<reference evidence="13" key="1">
    <citation type="submission" date="2020-07" db="EMBL/GenBank/DDBJ databases">
        <title>Multicomponent nature underlies the extraordinary mechanical properties of spider dragline silk.</title>
        <authorList>
            <person name="Kono N."/>
            <person name="Nakamura H."/>
            <person name="Mori M."/>
            <person name="Yoshida Y."/>
            <person name="Ohtoshi R."/>
            <person name="Malay A.D."/>
            <person name="Moran D.A.P."/>
            <person name="Tomita M."/>
            <person name="Numata K."/>
            <person name="Arakawa K."/>
        </authorList>
    </citation>
    <scope>NUCLEOTIDE SEQUENCE</scope>
</reference>
<keyword evidence="6" id="KW-0560">Oxidoreductase</keyword>
<evidence type="ECO:0000256" key="9">
    <source>
        <dbReference type="ARBA" id="ARBA00059620"/>
    </source>
</evidence>
<dbReference type="FunFam" id="3.40.50.720:FF:000131">
    <property type="entry name" value="Short-chain dehydrogenase/reductase 3"/>
    <property type="match status" value="1"/>
</dbReference>
<dbReference type="Proteomes" id="UP000887116">
    <property type="component" value="Unassembled WGS sequence"/>
</dbReference>
<comment type="caution">
    <text evidence="13">The sequence shown here is derived from an EMBL/GenBank/DDBJ whole genome shotgun (WGS) entry which is preliminary data.</text>
</comment>
<dbReference type="EMBL" id="BMAO01029807">
    <property type="protein sequence ID" value="GFR34055.1"/>
    <property type="molecule type" value="Genomic_DNA"/>
</dbReference>
<dbReference type="PRINTS" id="PR00080">
    <property type="entry name" value="SDRFAMILY"/>
</dbReference>
<dbReference type="PRINTS" id="PR00081">
    <property type="entry name" value="GDHRDH"/>
</dbReference>
<dbReference type="Gene3D" id="3.40.50.720">
    <property type="entry name" value="NAD(P)-binding Rossmann-like Domain"/>
    <property type="match status" value="1"/>
</dbReference>
<evidence type="ECO:0000256" key="5">
    <source>
        <dbReference type="ARBA" id="ARBA00022989"/>
    </source>
</evidence>
<accession>A0A8X6I4F4</accession>
<comment type="similarity">
    <text evidence="2 12">Belongs to the short-chain dehydrogenases/reductases (SDR) family.</text>
</comment>
<evidence type="ECO:0000256" key="7">
    <source>
        <dbReference type="ARBA" id="ARBA00023098"/>
    </source>
</evidence>
<evidence type="ECO:0000256" key="11">
    <source>
        <dbReference type="ARBA" id="ARBA00082544"/>
    </source>
</evidence>
<dbReference type="PANTHER" id="PTHR24322:SF736">
    <property type="entry name" value="RETINOL DEHYDROGENASE 10"/>
    <property type="match status" value="1"/>
</dbReference>
<keyword evidence="7" id="KW-0443">Lipid metabolism</keyword>
<evidence type="ECO:0000256" key="3">
    <source>
        <dbReference type="ARBA" id="ARBA00022692"/>
    </source>
</evidence>
<evidence type="ECO:0000256" key="1">
    <source>
        <dbReference type="ARBA" id="ARBA00004141"/>
    </source>
</evidence>
<dbReference type="AlphaFoldDB" id="A0A8X6I4F4"/>
<dbReference type="Pfam" id="PF00106">
    <property type="entry name" value="adh_short"/>
    <property type="match status" value="1"/>
</dbReference>
<evidence type="ECO:0000256" key="4">
    <source>
        <dbReference type="ARBA" id="ARBA00022857"/>
    </source>
</evidence>
<gene>
    <name evidence="13" type="primary">Sdr16c6</name>
    <name evidence="13" type="ORF">TNCT_181431</name>
</gene>
<keyword evidence="3" id="KW-0812">Transmembrane</keyword>